<reference evidence="1 2" key="1">
    <citation type="submission" date="2020-11" db="EMBL/GenBank/DDBJ databases">
        <authorList>
            <person name="Kim M.K."/>
        </authorList>
    </citation>
    <scope>NUCLEOTIDE SEQUENCE [LARGE SCALE GENOMIC DNA]</scope>
    <source>
        <strain evidence="1 2">BT662</strain>
    </source>
</reference>
<sequence>MDNLNATAIPAAVLADALKKIRDARAALAPYLHPLTTEQRQELPKMGDKTLAFVTKMAGYAQNLPSLMPSYLDVTGLLIDAATSNDLLEVYQELDGFTLDVDSTRMIAGSEGYTASLIGYGALQGAAKTNQPGAQAAVAELAPRFARPTNAAKATKKAGNAPAA</sequence>
<dbReference type="EMBL" id="JADQDM010000001">
    <property type="protein sequence ID" value="MBF9219483.1"/>
    <property type="molecule type" value="Genomic_DNA"/>
</dbReference>
<dbReference type="Proteomes" id="UP000618931">
    <property type="component" value="Unassembled WGS sequence"/>
</dbReference>
<evidence type="ECO:0000313" key="1">
    <source>
        <dbReference type="EMBL" id="MBF9219483.1"/>
    </source>
</evidence>
<keyword evidence="2" id="KW-1185">Reference proteome</keyword>
<dbReference type="RefSeq" id="WP_196290975.1">
    <property type="nucleotide sequence ID" value="NZ_JADQDM010000001.1"/>
</dbReference>
<comment type="caution">
    <text evidence="1">The sequence shown here is derived from an EMBL/GenBank/DDBJ whole genome shotgun (WGS) entry which is preliminary data.</text>
</comment>
<proteinExistence type="predicted"/>
<gene>
    <name evidence="1" type="ORF">I2H31_00070</name>
</gene>
<evidence type="ECO:0000313" key="2">
    <source>
        <dbReference type="Proteomes" id="UP000618931"/>
    </source>
</evidence>
<protein>
    <submittedName>
        <fullName evidence="1">Uncharacterized protein</fullName>
    </submittedName>
</protein>
<name>A0ABS0HXQ2_9BACT</name>
<accession>A0ABS0HXQ2</accession>
<organism evidence="1 2">
    <name type="scientific">Hymenobacter ruricola</name>
    <dbReference type="NCBI Taxonomy" id="2791023"/>
    <lineage>
        <taxon>Bacteria</taxon>
        <taxon>Pseudomonadati</taxon>
        <taxon>Bacteroidota</taxon>
        <taxon>Cytophagia</taxon>
        <taxon>Cytophagales</taxon>
        <taxon>Hymenobacteraceae</taxon>
        <taxon>Hymenobacter</taxon>
    </lineage>
</organism>